<reference evidence="1" key="1">
    <citation type="submission" date="2020-04" db="EMBL/GenBank/DDBJ databases">
        <authorList>
            <person name="Zhang T."/>
        </authorList>
    </citation>
    <scope>NUCLEOTIDE SEQUENCE</scope>
    <source>
        <strain evidence="1">HKST-UBA03</strain>
    </source>
</reference>
<evidence type="ECO:0000313" key="2">
    <source>
        <dbReference type="Proteomes" id="UP000751518"/>
    </source>
</evidence>
<organism evidence="1 2">
    <name type="scientific">candidate division WWE3 bacterium</name>
    <dbReference type="NCBI Taxonomy" id="2053526"/>
    <lineage>
        <taxon>Bacteria</taxon>
        <taxon>Katanobacteria</taxon>
    </lineage>
</organism>
<protein>
    <submittedName>
        <fullName evidence="1">Uncharacterized protein</fullName>
    </submittedName>
</protein>
<gene>
    <name evidence="1" type="ORF">KC614_00470</name>
</gene>
<comment type="caution">
    <text evidence="1">The sequence shown here is derived from an EMBL/GenBank/DDBJ whole genome shotgun (WGS) entry which is preliminary data.</text>
</comment>
<sequence>MLSERYSKPEVSKFTPYQSIRRVDDVLRVLKDVHGRDEERAAVTSYLHESQRTLAVLEMEASESPLSMAEIHNRLSKMSKEDASRLWNQTAHIISKTTDAFDELSSLGMLSFVQEKGYMDNGNGDKSEVRVLWGSDGEAWYDEEENAIHMPGSPPTEVNMLMSLCENGTLPDDIEELRRQMFAKEQDVNLDSVADRLRQALNIGASLATARGSLPVAMFLHDLSSMTEILPGKVEGVLFNGGEHRLDAADAHYAAATEDDTDLQDLVGNSNDPFERAIEVFSTLRALGVSDQDLLGEYDLESIFRFDEGTQSFPDLEKALQERMRELEMEWTGDDAVLALMQSRQAEKALQRILARELALQSVLSEIAPETGFRSEIVSKIISQD</sequence>
<accession>A0A955RRL4</accession>
<evidence type="ECO:0000313" key="1">
    <source>
        <dbReference type="EMBL" id="MCA9391663.1"/>
    </source>
</evidence>
<reference evidence="1" key="2">
    <citation type="journal article" date="2021" name="Microbiome">
        <title>Successional dynamics and alternative stable states in a saline activated sludge microbial community over 9 years.</title>
        <authorList>
            <person name="Wang Y."/>
            <person name="Ye J."/>
            <person name="Ju F."/>
            <person name="Liu L."/>
            <person name="Boyd J.A."/>
            <person name="Deng Y."/>
            <person name="Parks D.H."/>
            <person name="Jiang X."/>
            <person name="Yin X."/>
            <person name="Woodcroft B.J."/>
            <person name="Tyson G.W."/>
            <person name="Hugenholtz P."/>
            <person name="Polz M.F."/>
            <person name="Zhang T."/>
        </authorList>
    </citation>
    <scope>NUCLEOTIDE SEQUENCE</scope>
    <source>
        <strain evidence="1">HKST-UBA03</strain>
    </source>
</reference>
<dbReference type="EMBL" id="JAGQKZ010000002">
    <property type="protein sequence ID" value="MCA9391663.1"/>
    <property type="molecule type" value="Genomic_DNA"/>
</dbReference>
<dbReference type="AlphaFoldDB" id="A0A955RRL4"/>
<name>A0A955RRL4_UNCKA</name>
<dbReference type="Proteomes" id="UP000751518">
    <property type="component" value="Unassembled WGS sequence"/>
</dbReference>
<proteinExistence type="predicted"/>